<evidence type="ECO:0000313" key="1">
    <source>
        <dbReference type="EMBL" id="DAD88916.1"/>
    </source>
</evidence>
<dbReference type="EMBL" id="BK015050">
    <property type="protein sequence ID" value="DAD88916.1"/>
    <property type="molecule type" value="Genomic_DNA"/>
</dbReference>
<organism evidence="1">
    <name type="scientific">Myoviridae sp. ctpiG4</name>
    <dbReference type="NCBI Taxonomy" id="2826698"/>
    <lineage>
        <taxon>Viruses</taxon>
        <taxon>Duplodnaviria</taxon>
        <taxon>Heunggongvirae</taxon>
        <taxon>Uroviricota</taxon>
        <taxon>Caudoviricetes</taxon>
    </lineage>
</organism>
<protein>
    <submittedName>
        <fullName evidence="1">Virion morphogenesis protein</fullName>
    </submittedName>
</protein>
<accession>A0A8S5N3B6</accession>
<sequence length="221" mass="24887">MGRVQINNLRCAVCNTGQNGRQRRDVCMVNSKGKVEHNEYNGGFAGLVKRLQGLQKRQIQVGIPQQTSSRKEEGINNAELLYIHTHGTRRKAMREEMQEGMDRGLKYSEAFSLYIQSHGSPLWHSPPRPVLEPAIKANKEIIALQFSKIVKAAADGNADAMERAITNTGTTAQNACRAWFKDPRNGWAPNDPKTIKKKKSENPLINSGELRKHIIYVVREK</sequence>
<name>A0A8S5N3B6_9CAUD</name>
<proteinExistence type="predicted"/>
<reference evidence="1" key="1">
    <citation type="journal article" date="2021" name="Proc. Natl. Acad. Sci. U.S.A.">
        <title>A Catalog of Tens of Thousands of Viruses from Human Metagenomes Reveals Hidden Associations with Chronic Diseases.</title>
        <authorList>
            <person name="Tisza M.J."/>
            <person name="Buck C.B."/>
        </authorList>
    </citation>
    <scope>NUCLEOTIDE SEQUENCE</scope>
    <source>
        <strain evidence="1">CtpiG4</strain>
    </source>
</reference>